<dbReference type="Gene3D" id="3.90.550.10">
    <property type="entry name" value="Spore Coat Polysaccharide Biosynthesis Protein SpsA, Chain A"/>
    <property type="match status" value="1"/>
</dbReference>
<dbReference type="GO" id="GO:0016740">
    <property type="term" value="F:transferase activity"/>
    <property type="evidence" value="ECO:0007669"/>
    <property type="project" value="UniProtKB-KW"/>
</dbReference>
<keyword evidence="1" id="KW-0812">Transmembrane</keyword>
<dbReference type="InterPro" id="IPR029044">
    <property type="entry name" value="Nucleotide-diphossugar_trans"/>
</dbReference>
<dbReference type="OrthoDB" id="6116224at2"/>
<dbReference type="SUPFAM" id="SSF53448">
    <property type="entry name" value="Nucleotide-diphospho-sugar transferases"/>
    <property type="match status" value="1"/>
</dbReference>
<keyword evidence="4" id="KW-1185">Reference proteome</keyword>
<keyword evidence="1" id="KW-1133">Transmembrane helix</keyword>
<dbReference type="KEGG" id="taw:EI545_17695"/>
<gene>
    <name evidence="3" type="ORF">EI545_17695</name>
</gene>
<evidence type="ECO:0000259" key="2">
    <source>
        <dbReference type="Pfam" id="PF00535"/>
    </source>
</evidence>
<feature type="domain" description="Glycosyltransferase 2-like" evidence="2">
    <location>
        <begin position="16"/>
        <end position="179"/>
    </location>
</feature>
<evidence type="ECO:0000313" key="4">
    <source>
        <dbReference type="Proteomes" id="UP000282002"/>
    </source>
</evidence>
<accession>A0A3S8UA71</accession>
<dbReference type="PANTHER" id="PTHR43685">
    <property type="entry name" value="GLYCOSYLTRANSFERASE"/>
    <property type="match status" value="1"/>
</dbReference>
<reference evidence="3 4" key="1">
    <citation type="submission" date="2018-12" db="EMBL/GenBank/DDBJ databases">
        <title>Complete genome sequencing of Tabrizicola sp. K13M18.</title>
        <authorList>
            <person name="Bae J.-W."/>
        </authorList>
    </citation>
    <scope>NUCLEOTIDE SEQUENCE [LARGE SCALE GENOMIC DNA]</scope>
    <source>
        <strain evidence="3 4">K13M18</strain>
    </source>
</reference>
<dbReference type="RefSeq" id="WP_125326688.1">
    <property type="nucleotide sequence ID" value="NZ_CP034328.1"/>
</dbReference>
<dbReference type="Proteomes" id="UP000282002">
    <property type="component" value="Chromosome"/>
</dbReference>
<proteinExistence type="predicted"/>
<keyword evidence="3" id="KW-0808">Transferase</keyword>
<dbReference type="PANTHER" id="PTHR43685:SF3">
    <property type="entry name" value="SLR2126 PROTEIN"/>
    <property type="match status" value="1"/>
</dbReference>
<protein>
    <submittedName>
        <fullName evidence="3">Glycosyltransferase family 2 protein</fullName>
    </submittedName>
</protein>
<dbReference type="InterPro" id="IPR050834">
    <property type="entry name" value="Glycosyltransf_2"/>
</dbReference>
<evidence type="ECO:0000313" key="3">
    <source>
        <dbReference type="EMBL" id="AZL60496.1"/>
    </source>
</evidence>
<organism evidence="3 4">
    <name type="scientific">Tabrizicola piscis</name>
    <dbReference type="NCBI Taxonomy" id="2494374"/>
    <lineage>
        <taxon>Bacteria</taxon>
        <taxon>Pseudomonadati</taxon>
        <taxon>Pseudomonadota</taxon>
        <taxon>Alphaproteobacteria</taxon>
        <taxon>Rhodobacterales</taxon>
        <taxon>Paracoccaceae</taxon>
        <taxon>Tabrizicola</taxon>
    </lineage>
</organism>
<dbReference type="CDD" id="cd00761">
    <property type="entry name" value="Glyco_tranf_GTA_type"/>
    <property type="match status" value="1"/>
</dbReference>
<evidence type="ECO:0000256" key="1">
    <source>
        <dbReference type="SAM" id="Phobius"/>
    </source>
</evidence>
<sequence>MTHLPQSTANPQNMMSIVVPTFRREALLGPLFHAVAAEVAAQTVPVELVLVDNSPEASARSVAALAPDFVRYVHEPRTGVAQARNRGVAEAKGSHVIFLDDDEMPVPGWLSAFTSAAARGDQAAFGSIEAAYAEPPPPALRSALDRVFSRRLPAASGQDVSDLRAYLGSGNSLFRRDVLALESPPFDPAFDTGGEDVALFRKLVDRHGIALIWCPEARVDEVVPPARATLGFLQRRRYSDGQLRCLVESQRRGLRGRLRVAQWMAVGAAQVGLHGLAALVFWPISDRRAIQHRLAAFGGAGKLLWWRRKSGH</sequence>
<feature type="transmembrane region" description="Helical" evidence="1">
    <location>
        <begin position="260"/>
        <end position="284"/>
    </location>
</feature>
<keyword evidence="1" id="KW-0472">Membrane</keyword>
<dbReference type="EMBL" id="CP034328">
    <property type="protein sequence ID" value="AZL60496.1"/>
    <property type="molecule type" value="Genomic_DNA"/>
</dbReference>
<dbReference type="InterPro" id="IPR001173">
    <property type="entry name" value="Glyco_trans_2-like"/>
</dbReference>
<dbReference type="Pfam" id="PF00535">
    <property type="entry name" value="Glycos_transf_2"/>
    <property type="match status" value="1"/>
</dbReference>
<dbReference type="AlphaFoldDB" id="A0A3S8UA71"/>
<name>A0A3S8UA71_9RHOB</name>